<dbReference type="PANTHER" id="PTHR34614">
    <property type="match status" value="1"/>
</dbReference>
<gene>
    <name evidence="1" type="ORF">O163_14495</name>
</gene>
<accession>U5CRD1</accession>
<organism evidence="1 2">
    <name type="scientific">Caldanaerobacter subterraneus subsp. yonseiensis KB-1</name>
    <dbReference type="NCBI Taxonomy" id="1388761"/>
    <lineage>
        <taxon>Bacteria</taxon>
        <taxon>Bacillati</taxon>
        <taxon>Bacillota</taxon>
        <taxon>Clostridia</taxon>
        <taxon>Thermoanaerobacterales</taxon>
        <taxon>Thermoanaerobacteraceae</taxon>
        <taxon>Caldanaerobacter</taxon>
    </lineage>
</organism>
<evidence type="ECO:0000313" key="1">
    <source>
        <dbReference type="EMBL" id="ERM90702.1"/>
    </source>
</evidence>
<dbReference type="PATRIC" id="fig|1388761.3.peg.2877"/>
<dbReference type="SUPFAM" id="SSF53098">
    <property type="entry name" value="Ribonuclease H-like"/>
    <property type="match status" value="1"/>
</dbReference>
<dbReference type="RefSeq" id="WP_022588984.1">
    <property type="nucleotide sequence ID" value="NZ_AXDC01000068.1"/>
</dbReference>
<comment type="caution">
    <text evidence="1">The sequence shown here is derived from an EMBL/GenBank/DDBJ whole genome shotgun (WGS) entry which is preliminary data.</text>
</comment>
<dbReference type="InterPro" id="IPR047654">
    <property type="entry name" value="IS1634_transpos"/>
</dbReference>
<feature type="non-terminal residue" evidence="1">
    <location>
        <position position="1"/>
    </location>
</feature>
<evidence type="ECO:0000313" key="2">
    <source>
        <dbReference type="Proteomes" id="UP000016856"/>
    </source>
</evidence>
<dbReference type="Proteomes" id="UP000016856">
    <property type="component" value="Unassembled WGS sequence"/>
</dbReference>
<name>U5CRD1_CALSX</name>
<dbReference type="NCBIfam" id="NF033559">
    <property type="entry name" value="transpos_IS1634"/>
    <property type="match status" value="1"/>
</dbReference>
<sequence length="230" mass="26958">NMVVDVVFYDVTTFYFESIKQDDLRDFGFSKDNKVNEVQVVMGMLVDKEGRPVGYELFPGDTVDSKTMIEILRKLRDKFCIDQVIIVADKGLNSKLNLKLIKEEVLNAYHDLWKIEQSFRVMKSCLEVRPIFHWTEKRIRGHFVVCYLAFLLERTLEYSLRSKGKELSSDRIKEAIGSMNFVEIEINGKKYLIKQKMEEEAEDILKVMKIKAPKNFITYEEGMELIGMKK</sequence>
<protein>
    <submittedName>
        <fullName evidence="1">Transposase</fullName>
    </submittedName>
</protein>
<dbReference type="PANTHER" id="PTHR34614:SF2">
    <property type="entry name" value="TRANSPOSASE IS4-LIKE DOMAIN-CONTAINING PROTEIN"/>
    <property type="match status" value="1"/>
</dbReference>
<dbReference type="AlphaFoldDB" id="U5CRD1"/>
<proteinExistence type="predicted"/>
<reference evidence="1 2" key="1">
    <citation type="journal article" date="2013" name="Genome Announc.">
        <title>Draft Genome Sequence of an Anaerobic and Extremophilic Bacterium, Caldanaerobacter yonseiensis, Isolated from a Geothermal Hot Stream.</title>
        <authorList>
            <person name="Lee S.J."/>
            <person name="Lee Y.J."/>
            <person name="Park G.S."/>
            <person name="Kim B.C."/>
            <person name="Lee S.J."/>
            <person name="Shin J.H."/>
            <person name="Lee D.W."/>
        </authorList>
    </citation>
    <scope>NUCLEOTIDE SEQUENCE [LARGE SCALE GENOMIC DNA]</scope>
    <source>
        <strain evidence="1 2">KB-1</strain>
    </source>
</reference>
<dbReference type="EMBL" id="AXDC01000068">
    <property type="protein sequence ID" value="ERM90702.1"/>
    <property type="molecule type" value="Genomic_DNA"/>
</dbReference>
<dbReference type="InterPro" id="IPR012337">
    <property type="entry name" value="RNaseH-like_sf"/>
</dbReference>